<keyword evidence="4" id="KW-1185">Reference proteome</keyword>
<reference evidence="3" key="2">
    <citation type="submission" date="2020-09" db="EMBL/GenBank/DDBJ databases">
        <authorList>
            <person name="Sun Q."/>
            <person name="Zhou Y."/>
        </authorList>
    </citation>
    <scope>NUCLEOTIDE SEQUENCE</scope>
    <source>
        <strain evidence="3">CGMCC 1.15880</strain>
    </source>
</reference>
<dbReference type="Proteomes" id="UP000628017">
    <property type="component" value="Unassembled WGS sequence"/>
</dbReference>
<evidence type="ECO:0000256" key="1">
    <source>
        <dbReference type="SAM" id="Phobius"/>
    </source>
</evidence>
<dbReference type="AlphaFoldDB" id="A0A916QZ81"/>
<feature type="transmembrane region" description="Helical" evidence="1">
    <location>
        <begin position="260"/>
        <end position="282"/>
    </location>
</feature>
<proteinExistence type="predicted"/>
<comment type="caution">
    <text evidence="3">The sequence shown here is derived from an EMBL/GenBank/DDBJ whole genome shotgun (WGS) entry which is preliminary data.</text>
</comment>
<feature type="transmembrane region" description="Helical" evidence="1">
    <location>
        <begin position="372"/>
        <end position="389"/>
    </location>
</feature>
<feature type="transmembrane region" description="Helical" evidence="1">
    <location>
        <begin position="204"/>
        <end position="222"/>
    </location>
</feature>
<dbReference type="EMBL" id="BMKA01000002">
    <property type="protein sequence ID" value="GGA15952.1"/>
    <property type="molecule type" value="Genomic_DNA"/>
</dbReference>
<dbReference type="RefSeq" id="WP_188672960.1">
    <property type="nucleotide sequence ID" value="NZ_BMKA01000002.1"/>
</dbReference>
<feature type="transmembrane region" description="Helical" evidence="1">
    <location>
        <begin position="77"/>
        <end position="96"/>
    </location>
</feature>
<feature type="transmembrane region" description="Helical" evidence="1">
    <location>
        <begin position="102"/>
        <end position="125"/>
    </location>
</feature>
<keyword evidence="1" id="KW-1133">Transmembrane helix</keyword>
<keyword evidence="1" id="KW-0812">Transmembrane</keyword>
<reference evidence="3" key="1">
    <citation type="journal article" date="2014" name="Int. J. Syst. Evol. Microbiol.">
        <title>Complete genome sequence of Corynebacterium casei LMG S-19264T (=DSM 44701T), isolated from a smear-ripened cheese.</title>
        <authorList>
            <consortium name="US DOE Joint Genome Institute (JGI-PGF)"/>
            <person name="Walter F."/>
            <person name="Albersmeier A."/>
            <person name="Kalinowski J."/>
            <person name="Ruckert C."/>
        </authorList>
    </citation>
    <scope>NUCLEOTIDE SEQUENCE</scope>
    <source>
        <strain evidence="3">CGMCC 1.15880</strain>
    </source>
</reference>
<sequence length="427" mass="46374">MAIWNKKSVLTEAIEDWQARGLLDATTAAQLDADVQSRAGGTSFRQVLVLLAVICLGFAVMSFVAANWDGMGRLTRVGLIFGAMWAFWGGSLILSLRGYHKTAQTCTLGACAMFGAGIMLISQIYHIQGSPKAATWLWAMGTLLAAALTLSVPALVLSLALLMTWVMVPPNIFSSNPPLHFDFPLYLLAAGALAYAVRSRFAAHLIVFSACIWFMLSALTLVDQGSLVMLNIGLSLAFVMLSTTLWSDRTRRLLRGFERAVILYAIAFLSVTIFAWHVIALHEGALILYGPTSLAYLLPALTSLVICWTVGISAVRAAHPNAYDLIVTPLFATVTFALMLTKPDHALLAQLLMVGGAVWVIRMGWRIEYRQLAMLGFFLFAAALLTTYFETVGTLIGTSVFYLGVGVLLLASVFIIPRLSRKKGDPS</sequence>
<protein>
    <recommendedName>
        <fullName evidence="2">DUF2157 domain-containing protein</fullName>
    </recommendedName>
</protein>
<feature type="transmembrane region" description="Helical" evidence="1">
    <location>
        <begin position="322"/>
        <end position="341"/>
    </location>
</feature>
<organism evidence="3 4">
    <name type="scientific">Neptunicoccus cionae</name>
    <dbReference type="NCBI Taxonomy" id="2035344"/>
    <lineage>
        <taxon>Bacteria</taxon>
        <taxon>Pseudomonadati</taxon>
        <taxon>Pseudomonadota</taxon>
        <taxon>Alphaproteobacteria</taxon>
        <taxon>Rhodobacterales</taxon>
        <taxon>Paracoccaceae</taxon>
        <taxon>Neptunicoccus</taxon>
    </lineage>
</organism>
<dbReference type="InterPro" id="IPR018677">
    <property type="entry name" value="DUF2157"/>
</dbReference>
<name>A0A916QZ81_9RHOB</name>
<evidence type="ECO:0000259" key="2">
    <source>
        <dbReference type="Pfam" id="PF09925"/>
    </source>
</evidence>
<feature type="transmembrane region" description="Helical" evidence="1">
    <location>
        <begin position="137"/>
        <end position="167"/>
    </location>
</feature>
<evidence type="ECO:0000313" key="4">
    <source>
        <dbReference type="Proteomes" id="UP000628017"/>
    </source>
</evidence>
<accession>A0A916QZ81</accession>
<evidence type="ECO:0000313" key="3">
    <source>
        <dbReference type="EMBL" id="GGA15952.1"/>
    </source>
</evidence>
<feature type="transmembrane region" description="Helical" evidence="1">
    <location>
        <begin position="347"/>
        <end position="365"/>
    </location>
</feature>
<feature type="transmembrane region" description="Helical" evidence="1">
    <location>
        <begin position="228"/>
        <end position="248"/>
    </location>
</feature>
<feature type="transmembrane region" description="Helical" evidence="1">
    <location>
        <begin position="294"/>
        <end position="315"/>
    </location>
</feature>
<feature type="transmembrane region" description="Helical" evidence="1">
    <location>
        <begin position="47"/>
        <end position="65"/>
    </location>
</feature>
<feature type="transmembrane region" description="Helical" evidence="1">
    <location>
        <begin position="395"/>
        <end position="416"/>
    </location>
</feature>
<keyword evidence="1" id="KW-0472">Membrane</keyword>
<feature type="domain" description="DUF2157" evidence="2">
    <location>
        <begin position="15"/>
        <end position="150"/>
    </location>
</feature>
<gene>
    <name evidence="3" type="ORF">GCM10011498_15420</name>
</gene>
<dbReference type="Pfam" id="PF09925">
    <property type="entry name" value="DUF2157"/>
    <property type="match status" value="1"/>
</dbReference>